<evidence type="ECO:0000256" key="4">
    <source>
        <dbReference type="SAM" id="SignalP"/>
    </source>
</evidence>
<dbReference type="AlphaFoldDB" id="A0A9N9QB31"/>
<organism evidence="6 7">
    <name type="scientific">Hymenoscyphus albidus</name>
    <dbReference type="NCBI Taxonomy" id="595503"/>
    <lineage>
        <taxon>Eukaryota</taxon>
        <taxon>Fungi</taxon>
        <taxon>Dikarya</taxon>
        <taxon>Ascomycota</taxon>
        <taxon>Pezizomycotina</taxon>
        <taxon>Leotiomycetes</taxon>
        <taxon>Helotiales</taxon>
        <taxon>Helotiaceae</taxon>
        <taxon>Hymenoscyphus</taxon>
    </lineage>
</organism>
<feature type="region of interest" description="Disordered" evidence="3">
    <location>
        <begin position="160"/>
        <end position="189"/>
    </location>
</feature>
<dbReference type="OrthoDB" id="5415867at2759"/>
<evidence type="ECO:0000313" key="7">
    <source>
        <dbReference type="Proteomes" id="UP000701801"/>
    </source>
</evidence>
<dbReference type="Proteomes" id="UP000701801">
    <property type="component" value="Unassembled WGS sequence"/>
</dbReference>
<evidence type="ECO:0000256" key="3">
    <source>
        <dbReference type="SAM" id="MobiDB-lite"/>
    </source>
</evidence>
<proteinExistence type="predicted"/>
<dbReference type="CDD" id="cd00920">
    <property type="entry name" value="Cupredoxin"/>
    <property type="match status" value="1"/>
</dbReference>
<evidence type="ECO:0000256" key="1">
    <source>
        <dbReference type="ARBA" id="ARBA00022723"/>
    </source>
</evidence>
<dbReference type="SUPFAM" id="SSF49503">
    <property type="entry name" value="Cupredoxins"/>
    <property type="match status" value="1"/>
</dbReference>
<name>A0A9N9QB31_9HELO</name>
<dbReference type="PANTHER" id="PTHR34883:SF15">
    <property type="entry name" value="EXTRACELLULAR SERINE-RICH PROTEIN"/>
    <property type="match status" value="1"/>
</dbReference>
<dbReference type="GO" id="GO:0005507">
    <property type="term" value="F:copper ion binding"/>
    <property type="evidence" value="ECO:0007669"/>
    <property type="project" value="InterPro"/>
</dbReference>
<dbReference type="Pfam" id="PF00127">
    <property type="entry name" value="Copper-bind"/>
    <property type="match status" value="1"/>
</dbReference>
<feature type="domain" description="Blue (type 1) copper" evidence="5">
    <location>
        <begin position="23"/>
        <end position="119"/>
    </location>
</feature>
<gene>
    <name evidence="6" type="ORF">HYALB_00012876</name>
</gene>
<accession>A0A9N9QB31</accession>
<comment type="caution">
    <text evidence="6">The sequence shown here is derived from an EMBL/GenBank/DDBJ whole genome shotgun (WGS) entry which is preliminary data.</text>
</comment>
<feature type="chain" id="PRO_5040139076" description="Blue (type 1) copper domain-containing protein" evidence="4">
    <location>
        <begin position="18"/>
        <end position="215"/>
    </location>
</feature>
<evidence type="ECO:0000313" key="6">
    <source>
        <dbReference type="EMBL" id="CAG8980776.1"/>
    </source>
</evidence>
<dbReference type="InterPro" id="IPR052953">
    <property type="entry name" value="Ser-rich/MCO-related"/>
</dbReference>
<dbReference type="InterPro" id="IPR008972">
    <property type="entry name" value="Cupredoxin"/>
</dbReference>
<dbReference type="PANTHER" id="PTHR34883">
    <property type="entry name" value="SERINE-RICH PROTEIN, PUTATIVE-RELATED-RELATED"/>
    <property type="match status" value="1"/>
</dbReference>
<evidence type="ECO:0000259" key="5">
    <source>
        <dbReference type="Pfam" id="PF00127"/>
    </source>
</evidence>
<dbReference type="GO" id="GO:0009055">
    <property type="term" value="F:electron transfer activity"/>
    <property type="evidence" value="ECO:0007669"/>
    <property type="project" value="InterPro"/>
</dbReference>
<keyword evidence="1" id="KW-0479">Metal-binding</keyword>
<dbReference type="InterPro" id="IPR000923">
    <property type="entry name" value="BlueCu_1"/>
</dbReference>
<protein>
    <recommendedName>
        <fullName evidence="5">Blue (type 1) copper domain-containing protein</fullName>
    </recommendedName>
</protein>
<reference evidence="6" key="1">
    <citation type="submission" date="2021-07" db="EMBL/GenBank/DDBJ databases">
        <authorList>
            <person name="Durling M."/>
        </authorList>
    </citation>
    <scope>NUCLEOTIDE SEQUENCE</scope>
</reference>
<keyword evidence="7" id="KW-1185">Reference proteome</keyword>
<feature type="signal peptide" evidence="4">
    <location>
        <begin position="1"/>
        <end position="17"/>
    </location>
</feature>
<dbReference type="Gene3D" id="2.60.40.420">
    <property type="entry name" value="Cupredoxins - blue copper proteins"/>
    <property type="match status" value="1"/>
</dbReference>
<evidence type="ECO:0000256" key="2">
    <source>
        <dbReference type="ARBA" id="ARBA00023008"/>
    </source>
</evidence>
<dbReference type="EMBL" id="CAJVRM010000416">
    <property type="protein sequence ID" value="CAG8980776.1"/>
    <property type="molecule type" value="Genomic_DNA"/>
</dbReference>
<keyword evidence="2" id="KW-0186">Copper</keyword>
<sequence length="215" mass="21824">MYLSLLSAFLALPLILASPTIIKVGDENASLTFSPSVVSVPAGEIIEFHFYPMTHSVAQGTFEEPCKPLSNSSFWSGPFATKDPKGNATTFSITVKDDKPIYYYCAFPSHCGKGMVGIVNPPAEASKGMEVYTSNSVGKSTIPSTKVQGGIVGPAAAVNSTSASTSSAPSPTSSSGGSPAPASSSSPAASGAERGVGAEFLGVGVFAVFLAGLMV</sequence>
<keyword evidence="4" id="KW-0732">Signal</keyword>